<keyword evidence="4" id="KW-0378">Hydrolase</keyword>
<dbReference type="FunFam" id="3.40.50.1000:FF:000015">
    <property type="entry name" value="CTD small phosphatase-like protein 2"/>
    <property type="match status" value="1"/>
</dbReference>
<evidence type="ECO:0000256" key="1">
    <source>
        <dbReference type="ARBA" id="ARBA00004177"/>
    </source>
</evidence>
<feature type="region of interest" description="Disordered" evidence="10">
    <location>
        <begin position="1"/>
        <end position="216"/>
    </location>
</feature>
<evidence type="ECO:0000256" key="8">
    <source>
        <dbReference type="ARBA" id="ARBA00038355"/>
    </source>
</evidence>
<dbReference type="PANTHER" id="PTHR12937">
    <property type="entry name" value="VACUOLAR PROTEIN SORTING 28, ISOFORM 2 VPS28"/>
    <property type="match status" value="1"/>
</dbReference>
<dbReference type="GO" id="GO:0043328">
    <property type="term" value="P:protein transport to vacuole involved in ubiquitin-dependent protein catabolic process via the multivesicular body sorting pathway"/>
    <property type="evidence" value="ECO:0007669"/>
    <property type="project" value="TreeGrafter"/>
</dbReference>
<keyword evidence="6 9" id="KW-0653">Protein transport</keyword>
<feature type="domain" description="VPS28 N-terminal" evidence="13">
    <location>
        <begin position="437"/>
        <end position="546"/>
    </location>
</feature>
<keyword evidence="15" id="KW-1185">Reference proteome</keyword>
<organism evidence="14 15">
    <name type="scientific">Phytophthora citrophthora</name>
    <dbReference type="NCBI Taxonomy" id="4793"/>
    <lineage>
        <taxon>Eukaryota</taxon>
        <taxon>Sar</taxon>
        <taxon>Stramenopiles</taxon>
        <taxon>Oomycota</taxon>
        <taxon>Peronosporomycetes</taxon>
        <taxon>Peronosporales</taxon>
        <taxon>Peronosporaceae</taxon>
        <taxon>Phytophthora</taxon>
    </lineage>
</organism>
<evidence type="ECO:0000256" key="6">
    <source>
        <dbReference type="ARBA" id="ARBA00022927"/>
    </source>
</evidence>
<dbReference type="GO" id="GO:0044877">
    <property type="term" value="F:protein-containing complex binding"/>
    <property type="evidence" value="ECO:0007669"/>
    <property type="project" value="TreeGrafter"/>
</dbReference>
<dbReference type="GO" id="GO:0000813">
    <property type="term" value="C:ESCRT I complex"/>
    <property type="evidence" value="ECO:0007669"/>
    <property type="project" value="InterPro"/>
</dbReference>
<dbReference type="PROSITE" id="PS51313">
    <property type="entry name" value="VPS28_N"/>
    <property type="match status" value="1"/>
</dbReference>
<dbReference type="InterPro" id="IPR007143">
    <property type="entry name" value="Vps28"/>
</dbReference>
<evidence type="ECO:0000256" key="5">
    <source>
        <dbReference type="ARBA" id="ARBA00022912"/>
    </source>
</evidence>
<evidence type="ECO:0000313" key="14">
    <source>
        <dbReference type="EMBL" id="KAK1934445.1"/>
    </source>
</evidence>
<reference evidence="14" key="1">
    <citation type="submission" date="2023-08" db="EMBL/GenBank/DDBJ databases">
        <title>Reference Genome Resource for the Citrus Pathogen Phytophthora citrophthora.</title>
        <authorList>
            <person name="Moller H."/>
            <person name="Coetzee B."/>
            <person name="Rose L.J."/>
            <person name="Van Niekerk J.M."/>
        </authorList>
    </citation>
    <scope>NUCLEOTIDE SEQUENCE</scope>
    <source>
        <strain evidence="14">STE-U-9442</strain>
    </source>
</reference>
<dbReference type="InterPro" id="IPR037206">
    <property type="entry name" value="VPS28_C_sf"/>
</dbReference>
<dbReference type="Gene3D" id="3.40.50.1000">
    <property type="entry name" value="HAD superfamily/HAD-like"/>
    <property type="match status" value="1"/>
</dbReference>
<evidence type="ECO:0000256" key="9">
    <source>
        <dbReference type="PROSITE-ProRule" id="PRU00642"/>
    </source>
</evidence>
<dbReference type="PROSITE" id="PS51310">
    <property type="entry name" value="VPS28_C"/>
    <property type="match status" value="1"/>
</dbReference>
<dbReference type="PANTHER" id="PTHR12937:SF0">
    <property type="entry name" value="VACUOLAR PROTEIN SORTING-ASSOCIATED PROTEIN 28 HOMOLOG"/>
    <property type="match status" value="1"/>
</dbReference>
<dbReference type="InterPro" id="IPR011948">
    <property type="entry name" value="Dullard_phosphatase"/>
</dbReference>
<comment type="function">
    <text evidence="7">Probable phosphatase.</text>
</comment>
<dbReference type="AlphaFoldDB" id="A0AAD9LFB1"/>
<dbReference type="InterPro" id="IPR038358">
    <property type="entry name" value="VPS28_N_sf"/>
</dbReference>
<dbReference type="InterPro" id="IPR017898">
    <property type="entry name" value="VPS28_N"/>
</dbReference>
<dbReference type="InterPro" id="IPR017899">
    <property type="entry name" value="VPS28_C"/>
</dbReference>
<gene>
    <name evidence="14" type="ORF">P3T76_011054</name>
</gene>
<dbReference type="SUPFAM" id="SSF140427">
    <property type="entry name" value="VPS28 C-terminal domain-like"/>
    <property type="match status" value="1"/>
</dbReference>
<evidence type="ECO:0000256" key="4">
    <source>
        <dbReference type="ARBA" id="ARBA00022801"/>
    </source>
</evidence>
<comment type="similarity">
    <text evidence="9">Belongs to the VPS28 family.</text>
</comment>
<evidence type="ECO:0000259" key="12">
    <source>
        <dbReference type="PROSITE" id="PS51310"/>
    </source>
</evidence>
<evidence type="ECO:0000259" key="13">
    <source>
        <dbReference type="PROSITE" id="PS51313"/>
    </source>
</evidence>
<evidence type="ECO:0000259" key="11">
    <source>
        <dbReference type="PROSITE" id="PS50969"/>
    </source>
</evidence>
<keyword evidence="3" id="KW-0967">Endosome</keyword>
<proteinExistence type="inferred from homology"/>
<feature type="compositionally biased region" description="Basic residues" evidence="10">
    <location>
        <begin position="12"/>
        <end position="25"/>
    </location>
</feature>
<sequence length="650" mass="74492">MAEASPVQDGSRKRKRQRRKNRKPKQQPQGHYADPLSPIASTPMKRQHTKAAENNKSTKAKHAPPSEERHTATPKEEEKFFSPRKLLKEYDQDEKKPRAKKARTKLNYDSSSSLNDEQEEKQQQEEEETTTNADASAGEDAKDELFSPTLKPPRVSRSTSASPPNARGRLESEFVHANARPDEKMEEEVAEEETMHEVDSGYAEEQDDEDATPPEQEFNPFYFMKTLPKYEEVVEGKRPISLPEKSRNSPKICLVLDLDETLVHCSVDEVDNPHMQFPVTFNGVEYTVNVKKRPHMEYFLKRVSKLFEVVVFTASHKVYAEKLMNMLDPHRNLIKYRLYREDCLDVFGNYLKDLNVLGRDLSKVILVDNSPHAFGYQVNNGIPIETWYDDPADAELLNLLPFLESLVDADDVRPIVEQQFQIQKLIDATPDEIASYRAPPPSQLNREIKLWADTKDRRKYEDLADLFAIFKTTEHLEAAYVRDAITPEEYTEACTKLISQYKTAETALRLGGFIDSVESFISEYKLDCPRALERLVRIGVPATVVHNTTNRKTDSVNVAQTVQNFITLMDVLKLNIRAVDEIQPLLSEMMSSLTMVSGLPPDFAGRDKIEGWLRTMNAMRASEELDEEQARQLSFDLERAYSSFMAFLNK</sequence>
<dbReference type="InterPro" id="IPR036412">
    <property type="entry name" value="HAD-like_sf"/>
</dbReference>
<keyword evidence="5" id="KW-0904">Protein phosphatase</keyword>
<feature type="compositionally biased region" description="Basic and acidic residues" evidence="10">
    <location>
        <begin position="168"/>
        <end position="183"/>
    </location>
</feature>
<dbReference type="GO" id="GO:0005634">
    <property type="term" value="C:nucleus"/>
    <property type="evidence" value="ECO:0007669"/>
    <property type="project" value="UniProtKB-ARBA"/>
</dbReference>
<dbReference type="GO" id="GO:0004721">
    <property type="term" value="F:phosphoprotein phosphatase activity"/>
    <property type="evidence" value="ECO:0007669"/>
    <property type="project" value="UniProtKB-KW"/>
</dbReference>
<comment type="subcellular location">
    <subcellularLocation>
        <location evidence="1">Endosome</location>
    </subcellularLocation>
</comment>
<dbReference type="Proteomes" id="UP001259832">
    <property type="component" value="Unassembled WGS sequence"/>
</dbReference>
<dbReference type="Pfam" id="PF03031">
    <property type="entry name" value="NIF"/>
    <property type="match status" value="1"/>
</dbReference>
<dbReference type="EMBL" id="JASMQC010000025">
    <property type="protein sequence ID" value="KAK1934445.1"/>
    <property type="molecule type" value="Genomic_DNA"/>
</dbReference>
<evidence type="ECO:0000256" key="10">
    <source>
        <dbReference type="SAM" id="MobiDB-lite"/>
    </source>
</evidence>
<dbReference type="FunFam" id="1.20.1440.200:FF:000001">
    <property type="entry name" value="Vacuolar protein sorting-associated protein 28 homolog"/>
    <property type="match status" value="1"/>
</dbReference>
<feature type="compositionally biased region" description="Acidic residues" evidence="10">
    <location>
        <begin position="202"/>
        <end position="212"/>
    </location>
</feature>
<dbReference type="SUPFAM" id="SSF140111">
    <property type="entry name" value="Endosomal sorting complex assembly domain"/>
    <property type="match status" value="1"/>
</dbReference>
<dbReference type="PROSITE" id="PS50969">
    <property type="entry name" value="FCP1"/>
    <property type="match status" value="1"/>
</dbReference>
<dbReference type="InterPro" id="IPR004274">
    <property type="entry name" value="FCP1_dom"/>
</dbReference>
<comment type="caution">
    <text evidence="14">The sequence shown here is derived from an EMBL/GenBank/DDBJ whole genome shotgun (WGS) entry which is preliminary data.</text>
</comment>
<keyword evidence="2 9" id="KW-0813">Transport</keyword>
<feature type="domain" description="VPS28 C-terminal" evidence="12">
    <location>
        <begin position="553"/>
        <end position="649"/>
    </location>
</feature>
<dbReference type="InterPro" id="IPR023214">
    <property type="entry name" value="HAD_sf"/>
</dbReference>
<evidence type="ECO:0000256" key="3">
    <source>
        <dbReference type="ARBA" id="ARBA00022753"/>
    </source>
</evidence>
<evidence type="ECO:0000313" key="15">
    <source>
        <dbReference type="Proteomes" id="UP001259832"/>
    </source>
</evidence>
<dbReference type="NCBIfam" id="TIGR02251">
    <property type="entry name" value="HIF-SF_euk"/>
    <property type="match status" value="1"/>
</dbReference>
<dbReference type="FunFam" id="1.20.120.1130:FF:000001">
    <property type="entry name" value="Vacuolar protein sorting-associated protein 28 homolog"/>
    <property type="match status" value="1"/>
</dbReference>
<evidence type="ECO:0000256" key="2">
    <source>
        <dbReference type="ARBA" id="ARBA00022448"/>
    </source>
</evidence>
<dbReference type="Gene3D" id="1.20.1440.200">
    <property type="match status" value="1"/>
</dbReference>
<feature type="domain" description="FCP1 homology" evidence="11">
    <location>
        <begin position="247"/>
        <end position="406"/>
    </location>
</feature>
<name>A0AAD9LFB1_9STRA</name>
<feature type="compositionally biased region" description="Basic and acidic residues" evidence="10">
    <location>
        <begin position="64"/>
        <end position="96"/>
    </location>
</feature>
<comment type="similarity">
    <text evidence="8">Belongs to the CTDSPL2 family.</text>
</comment>
<dbReference type="Gene3D" id="1.20.120.1130">
    <property type="match status" value="1"/>
</dbReference>
<dbReference type="SMART" id="SM00577">
    <property type="entry name" value="CPDc"/>
    <property type="match status" value="1"/>
</dbReference>
<dbReference type="InterPro" id="IPR037202">
    <property type="entry name" value="ESCRT_assembly_dom"/>
</dbReference>
<evidence type="ECO:0000256" key="7">
    <source>
        <dbReference type="ARBA" id="ARBA00037324"/>
    </source>
</evidence>
<dbReference type="Pfam" id="PF03997">
    <property type="entry name" value="VPS28"/>
    <property type="match status" value="1"/>
</dbReference>
<protein>
    <submittedName>
        <fullName evidence="14">CTD small phosphatase-like protein 2</fullName>
    </submittedName>
</protein>
<accession>A0AAD9LFB1</accession>
<dbReference type="CDD" id="cd07521">
    <property type="entry name" value="HAD_FCP1-like"/>
    <property type="match status" value="1"/>
</dbReference>
<dbReference type="SUPFAM" id="SSF56784">
    <property type="entry name" value="HAD-like"/>
    <property type="match status" value="1"/>
</dbReference>